<dbReference type="RefSeq" id="XP_014659918.1">
    <property type="nucleotide sequence ID" value="XM_014804432.1"/>
</dbReference>
<dbReference type="OrthoDB" id="441812at2759"/>
<dbReference type="SUPFAM" id="SSF82199">
    <property type="entry name" value="SET domain"/>
    <property type="match status" value="2"/>
</dbReference>
<dbReference type="PANTHER" id="PTHR13271">
    <property type="entry name" value="UNCHARACTERIZED PUTATIVE METHYLTRANSFERASE"/>
    <property type="match status" value="1"/>
</dbReference>
<reference evidence="2" key="1">
    <citation type="submission" date="2018-03" db="EMBL/GenBank/DDBJ databases">
        <authorList>
            <person name="Guldener U."/>
        </authorList>
    </citation>
    <scope>NUCLEOTIDE SEQUENCE [LARGE SCALE GENOMIC DNA]</scope>
    <source>
        <strain evidence="2">ATCC34888</strain>
    </source>
</reference>
<accession>A0A5C3FFR9</accession>
<organism evidence="2 3">
    <name type="scientific">Pseudozyma antarctica</name>
    <name type="common">Yeast</name>
    <name type="synonym">Candida antarctica</name>
    <dbReference type="NCBI Taxonomy" id="84753"/>
    <lineage>
        <taxon>Eukaryota</taxon>
        <taxon>Fungi</taxon>
        <taxon>Dikarya</taxon>
        <taxon>Basidiomycota</taxon>
        <taxon>Ustilaginomycotina</taxon>
        <taxon>Ustilaginomycetes</taxon>
        <taxon>Ustilaginales</taxon>
        <taxon>Ustilaginaceae</taxon>
        <taxon>Moesziomyces</taxon>
    </lineage>
</organism>
<feature type="region of interest" description="Disordered" evidence="1">
    <location>
        <begin position="329"/>
        <end position="378"/>
    </location>
</feature>
<keyword evidence="3" id="KW-1185">Reference proteome</keyword>
<evidence type="ECO:0000313" key="2">
    <source>
        <dbReference type="EMBL" id="SPO43178.1"/>
    </source>
</evidence>
<dbReference type="GO" id="GO:0032259">
    <property type="term" value="P:methylation"/>
    <property type="evidence" value="ECO:0007669"/>
    <property type="project" value="UniProtKB-KW"/>
</dbReference>
<dbReference type="GO" id="GO:0016279">
    <property type="term" value="F:protein-lysine N-methyltransferase activity"/>
    <property type="evidence" value="ECO:0007669"/>
    <property type="project" value="UniProtKB-ARBA"/>
</dbReference>
<keyword evidence="2" id="KW-0808">Transferase</keyword>
<dbReference type="EMBL" id="OOIQ01000001">
    <property type="protein sequence ID" value="SPO43178.1"/>
    <property type="molecule type" value="Genomic_DNA"/>
</dbReference>
<sequence length="671" mass="75063">MEAARELLPRRASKRRRTEPIHSQQSSQTASATATPSTSSTSLSSHHSDLSPSRRLASKTPAPLSCFLAWCKAQGITIDPRLDLRYQGDAVSWSISVHAGAAIDRDEVVATIPKTAVLSRKTSALSHVLKGKWLSDSHETVGLELALCLLYERLLGAKSRFAPFIDILPRLPVPLPFLHDTTQFRPYGAPPDSWRFIRNTEAGRIDERASQVYMAATSEGVEWPYDHDYGMCRQKALDYFENIGIEVLKRSGLFDATQRQHLEALETPFLTAYTQVSSRDFIVDTYHGVGLVPVADLFNHAETHTVQFESDQDVCEICGEALLTGHEEEECRSGLQDDEAESEDEASSVDEDEIKEEESEEEGDSQEEEEEAIKEEEAEIQVVPDAEAAADEDEDAASDDEVDYVDTLDMRTLAPHACGDEMFNTYGTLPNALLLTRYGFCLDTETDVERYTLDLRFASERKHFLEAFNSRHTDSCSARYTLDHVLAIILSDCPCADGIDGLYHLDTLLPDAEWDAILTPLHRTAEGVDEDLVDRDQVHPLFIDSTGRTSRPLFALVLLVHLHPNFRRLSELATATLSSMFVAVRRTVETLRSLVKSRRYVLRIHDQREGALDLIATNSDAPYETQASVHHAVQEHAALCAAISSYNDFLTAIAPSKPEYQEPQTRHFRIL</sequence>
<evidence type="ECO:0000313" key="3">
    <source>
        <dbReference type="Proteomes" id="UP000325008"/>
    </source>
</evidence>
<feature type="compositionally biased region" description="Acidic residues" evidence="1">
    <location>
        <begin position="336"/>
        <end position="378"/>
    </location>
</feature>
<evidence type="ECO:0000256" key="1">
    <source>
        <dbReference type="SAM" id="MobiDB-lite"/>
    </source>
</evidence>
<feature type="region of interest" description="Disordered" evidence="1">
    <location>
        <begin position="1"/>
        <end position="56"/>
    </location>
</feature>
<dbReference type="InterPro" id="IPR050600">
    <property type="entry name" value="SETD3_SETD6_MTase"/>
</dbReference>
<proteinExistence type="predicted"/>
<dbReference type="GO" id="GO:0005634">
    <property type="term" value="C:nucleus"/>
    <property type="evidence" value="ECO:0007669"/>
    <property type="project" value="TreeGrafter"/>
</dbReference>
<dbReference type="Proteomes" id="UP000325008">
    <property type="component" value="Unassembled WGS sequence"/>
</dbReference>
<name>A0A5C3FFR9_PSEA2</name>
<dbReference type="AlphaFoldDB" id="A0A5C3FFR9"/>
<dbReference type="PANTHER" id="PTHR13271:SF34">
    <property type="entry name" value="N-LYSINE METHYLTRANSFERASE SETD6"/>
    <property type="match status" value="1"/>
</dbReference>
<protein>
    <submittedName>
        <fullName evidence="2">Related to RKM3 - ribosomal lysine methyltransferase</fullName>
    </submittedName>
</protein>
<dbReference type="InterPro" id="IPR046341">
    <property type="entry name" value="SET_dom_sf"/>
</dbReference>
<keyword evidence="2" id="KW-0489">Methyltransferase</keyword>
<dbReference type="Gene3D" id="3.90.1410.10">
    <property type="entry name" value="set domain protein methyltransferase, domain 1"/>
    <property type="match status" value="1"/>
</dbReference>
<comment type="caution">
    <text evidence="2">The sequence shown here is derived from an EMBL/GenBank/DDBJ whole genome shotgun (WGS) entry which is preliminary data.</text>
</comment>
<feature type="compositionally biased region" description="Low complexity" evidence="1">
    <location>
        <begin position="22"/>
        <end position="53"/>
    </location>
</feature>
<gene>
    <name evidence="2" type="ORF">PSANT_00862</name>
</gene>